<gene>
    <name evidence="1" type="ORF">UU55_C0001G0026</name>
</gene>
<comment type="caution">
    <text evidence="1">The sequence shown here is derived from an EMBL/GenBank/DDBJ whole genome shotgun (WGS) entry which is preliminary data.</text>
</comment>
<organism evidence="1 2">
    <name type="scientific">candidate division WWE3 bacterium GW2011_GWC2_41_23</name>
    <dbReference type="NCBI Taxonomy" id="1619123"/>
    <lineage>
        <taxon>Bacteria</taxon>
        <taxon>Katanobacteria</taxon>
    </lineage>
</organism>
<dbReference type="EMBL" id="LCBB01000001">
    <property type="protein sequence ID" value="KKS03565.1"/>
    <property type="molecule type" value="Genomic_DNA"/>
</dbReference>
<name>A0A0G0VRM5_UNCKA</name>
<proteinExistence type="predicted"/>
<evidence type="ECO:0000313" key="1">
    <source>
        <dbReference type="EMBL" id="KKS03565.1"/>
    </source>
</evidence>
<dbReference type="AlphaFoldDB" id="A0A0G0VRM5"/>
<reference evidence="1 2" key="1">
    <citation type="journal article" date="2015" name="Nature">
        <title>rRNA introns, odd ribosomes, and small enigmatic genomes across a large radiation of phyla.</title>
        <authorList>
            <person name="Brown C.T."/>
            <person name="Hug L.A."/>
            <person name="Thomas B.C."/>
            <person name="Sharon I."/>
            <person name="Castelle C.J."/>
            <person name="Singh A."/>
            <person name="Wilkins M.J."/>
            <person name="Williams K.H."/>
            <person name="Banfield J.F."/>
        </authorList>
    </citation>
    <scope>NUCLEOTIDE SEQUENCE [LARGE SCALE GENOMIC DNA]</scope>
</reference>
<evidence type="ECO:0000313" key="2">
    <source>
        <dbReference type="Proteomes" id="UP000033947"/>
    </source>
</evidence>
<sequence length="80" mass="9214">MTVRSIFSAKVLVKLFAVSEFCVPEASIFVKDTEITYVDQETRLSKKSFKIPFDVMRIDGRQEDHLVAVDIESEKVILIY</sequence>
<dbReference type="Proteomes" id="UP000033947">
    <property type="component" value="Unassembled WGS sequence"/>
</dbReference>
<accession>A0A0G0VRM5</accession>
<protein>
    <submittedName>
        <fullName evidence="1">Uncharacterized protein</fullName>
    </submittedName>
</protein>